<comment type="caution">
    <text evidence="2">The sequence shown here is derived from an EMBL/GenBank/DDBJ whole genome shotgun (WGS) entry which is preliminary data.</text>
</comment>
<organism evidence="2 3">
    <name type="scientific">Mycobacterium colombiense</name>
    <dbReference type="NCBI Taxonomy" id="339268"/>
    <lineage>
        <taxon>Bacteria</taxon>
        <taxon>Bacillati</taxon>
        <taxon>Actinomycetota</taxon>
        <taxon>Actinomycetes</taxon>
        <taxon>Mycobacteriales</taxon>
        <taxon>Mycobacteriaceae</taxon>
        <taxon>Mycobacterium</taxon>
        <taxon>Mycobacterium avium complex (MAC)</taxon>
    </lineage>
</organism>
<accession>A0A329K1G7</accession>
<sequence>MNREDDDARGAAARQGVEQRNPEPLFALCGPTRTLIADGVRYRYPDVGAAQAALRSGEAPIVLG</sequence>
<evidence type="ECO:0000313" key="2">
    <source>
        <dbReference type="EMBL" id="RAU89628.1"/>
    </source>
</evidence>
<dbReference type="EMBL" id="QMEU01000207">
    <property type="protein sequence ID" value="RAU89628.1"/>
    <property type="molecule type" value="Genomic_DNA"/>
</dbReference>
<dbReference type="AlphaFoldDB" id="A0A329K1G7"/>
<evidence type="ECO:0000256" key="1">
    <source>
        <dbReference type="SAM" id="MobiDB-lite"/>
    </source>
</evidence>
<proteinExistence type="predicted"/>
<reference evidence="2 3" key="1">
    <citation type="submission" date="2018-06" db="EMBL/GenBank/DDBJ databases">
        <title>NTM in soil in Japan.</title>
        <authorList>
            <person name="Ohya K."/>
        </authorList>
    </citation>
    <scope>NUCLEOTIDE SEQUENCE [LARGE SCALE GENOMIC DNA]</scope>
    <source>
        <strain evidence="2 3">GF76</strain>
    </source>
</reference>
<feature type="non-terminal residue" evidence="2">
    <location>
        <position position="64"/>
    </location>
</feature>
<name>A0A329K1G7_9MYCO</name>
<evidence type="ECO:0000313" key="3">
    <source>
        <dbReference type="Proteomes" id="UP000250347"/>
    </source>
</evidence>
<protein>
    <submittedName>
        <fullName evidence="2">Isochorismate synthase</fullName>
    </submittedName>
</protein>
<gene>
    <name evidence="2" type="ORF">DQP58_26355</name>
</gene>
<dbReference type="Proteomes" id="UP000250347">
    <property type="component" value="Unassembled WGS sequence"/>
</dbReference>
<feature type="region of interest" description="Disordered" evidence="1">
    <location>
        <begin position="1"/>
        <end position="25"/>
    </location>
</feature>